<dbReference type="Proteomes" id="UP000299102">
    <property type="component" value="Unassembled WGS sequence"/>
</dbReference>
<proteinExistence type="predicted"/>
<sequence>MKRWWNGVCLTQQREMKTHRRRVVTLYYCKVPYYDLCVNYFPQTLSRYEIENPIVDHYHFCAHSIGAPTPMRRTYNNNKVTIERSGDEGGDVRPQPELQSGIEISVS</sequence>
<evidence type="ECO:0000313" key="2">
    <source>
        <dbReference type="EMBL" id="GBP96881.1"/>
    </source>
</evidence>
<gene>
    <name evidence="2" type="ORF">EVAR_98815_1</name>
</gene>
<dbReference type="AlphaFoldDB" id="A0A4C2A7Q0"/>
<evidence type="ECO:0000313" key="3">
    <source>
        <dbReference type="Proteomes" id="UP000299102"/>
    </source>
</evidence>
<accession>A0A4C2A7Q0</accession>
<reference evidence="2 3" key="1">
    <citation type="journal article" date="2019" name="Commun. Biol.">
        <title>The bagworm genome reveals a unique fibroin gene that provides high tensile strength.</title>
        <authorList>
            <person name="Kono N."/>
            <person name="Nakamura H."/>
            <person name="Ohtoshi R."/>
            <person name="Tomita M."/>
            <person name="Numata K."/>
            <person name="Arakawa K."/>
        </authorList>
    </citation>
    <scope>NUCLEOTIDE SEQUENCE [LARGE SCALE GENOMIC DNA]</scope>
</reference>
<feature type="compositionally biased region" description="Basic and acidic residues" evidence="1">
    <location>
        <begin position="81"/>
        <end position="91"/>
    </location>
</feature>
<comment type="caution">
    <text evidence="2">The sequence shown here is derived from an EMBL/GenBank/DDBJ whole genome shotgun (WGS) entry which is preliminary data.</text>
</comment>
<evidence type="ECO:0000256" key="1">
    <source>
        <dbReference type="SAM" id="MobiDB-lite"/>
    </source>
</evidence>
<feature type="region of interest" description="Disordered" evidence="1">
    <location>
        <begin position="81"/>
        <end position="107"/>
    </location>
</feature>
<name>A0A4C2A7Q0_EUMVA</name>
<organism evidence="2 3">
    <name type="scientific">Eumeta variegata</name>
    <name type="common">Bagworm moth</name>
    <name type="synonym">Eumeta japonica</name>
    <dbReference type="NCBI Taxonomy" id="151549"/>
    <lineage>
        <taxon>Eukaryota</taxon>
        <taxon>Metazoa</taxon>
        <taxon>Ecdysozoa</taxon>
        <taxon>Arthropoda</taxon>
        <taxon>Hexapoda</taxon>
        <taxon>Insecta</taxon>
        <taxon>Pterygota</taxon>
        <taxon>Neoptera</taxon>
        <taxon>Endopterygota</taxon>
        <taxon>Lepidoptera</taxon>
        <taxon>Glossata</taxon>
        <taxon>Ditrysia</taxon>
        <taxon>Tineoidea</taxon>
        <taxon>Psychidae</taxon>
        <taxon>Oiketicinae</taxon>
        <taxon>Eumeta</taxon>
    </lineage>
</organism>
<protein>
    <submittedName>
        <fullName evidence="2">Uncharacterized protein</fullName>
    </submittedName>
</protein>
<keyword evidence="3" id="KW-1185">Reference proteome</keyword>
<dbReference type="EMBL" id="BGZK01002845">
    <property type="protein sequence ID" value="GBP96881.1"/>
    <property type="molecule type" value="Genomic_DNA"/>
</dbReference>